<accession>A0A2U1TM63</accession>
<protein>
    <recommendedName>
        <fullName evidence="4">Lipoprotein</fullName>
    </recommendedName>
</protein>
<dbReference type="Proteomes" id="UP000296159">
    <property type="component" value="Unassembled WGS sequence"/>
</dbReference>
<evidence type="ECO:0008006" key="4">
    <source>
        <dbReference type="Google" id="ProtNLM"/>
    </source>
</evidence>
<name>A0A2U1TM63_9GAMM</name>
<dbReference type="InterPro" id="IPR025731">
    <property type="entry name" value="YecR-like"/>
</dbReference>
<organism evidence="2 3">
    <name type="scientific">Brenneria corticis</name>
    <dbReference type="NCBI Taxonomy" id="2173106"/>
    <lineage>
        <taxon>Bacteria</taxon>
        <taxon>Pseudomonadati</taxon>
        <taxon>Pseudomonadota</taxon>
        <taxon>Gammaproteobacteria</taxon>
        <taxon>Enterobacterales</taxon>
        <taxon>Pectobacteriaceae</taxon>
        <taxon>Brenneria</taxon>
    </lineage>
</organism>
<dbReference type="PROSITE" id="PS51257">
    <property type="entry name" value="PROKAR_LIPOPROTEIN"/>
    <property type="match status" value="1"/>
</dbReference>
<dbReference type="RefSeq" id="WP_136168430.1">
    <property type="nucleotide sequence ID" value="NZ_KZ819098.1"/>
</dbReference>
<comment type="caution">
    <text evidence="2">The sequence shown here is derived from an EMBL/GenBank/DDBJ whole genome shotgun (WGS) entry which is preliminary data.</text>
</comment>
<gene>
    <name evidence="2" type="ORF">DDT56_21615</name>
</gene>
<sequence>MKKIILITAISFSLTGCATSTDKPVEVVDADRASGFVTVGFVNDTNMPLVDNGSKARWGDAVGIASNVCRKWGYDGAEELTPHTRIDGVRNGYGQLLNGSITKKYQCFGGKPH</sequence>
<proteinExistence type="predicted"/>
<dbReference type="EMBL" id="QDKH01000036">
    <property type="protein sequence ID" value="PWC10514.1"/>
    <property type="molecule type" value="Genomic_DNA"/>
</dbReference>
<evidence type="ECO:0000313" key="3">
    <source>
        <dbReference type="Proteomes" id="UP000296159"/>
    </source>
</evidence>
<feature type="chain" id="PRO_5015451665" description="Lipoprotein" evidence="1">
    <location>
        <begin position="19"/>
        <end position="113"/>
    </location>
</feature>
<dbReference type="Pfam" id="PF13992">
    <property type="entry name" value="YecR"/>
    <property type="match status" value="1"/>
</dbReference>
<reference evidence="2 3" key="1">
    <citation type="submission" date="2018-04" db="EMBL/GenBank/DDBJ databases">
        <title>Brenneria corticis sp.nov.</title>
        <authorList>
            <person name="Li Y."/>
        </authorList>
    </citation>
    <scope>NUCLEOTIDE SEQUENCE [LARGE SCALE GENOMIC DNA]</scope>
    <source>
        <strain evidence="2 3">CFCC 11842</strain>
    </source>
</reference>
<feature type="signal peptide" evidence="1">
    <location>
        <begin position="1"/>
        <end position="18"/>
    </location>
</feature>
<evidence type="ECO:0000256" key="1">
    <source>
        <dbReference type="SAM" id="SignalP"/>
    </source>
</evidence>
<keyword evidence="1" id="KW-0732">Signal</keyword>
<evidence type="ECO:0000313" key="2">
    <source>
        <dbReference type="EMBL" id="PWC10514.1"/>
    </source>
</evidence>
<keyword evidence="3" id="KW-1185">Reference proteome</keyword>
<dbReference type="AlphaFoldDB" id="A0A2U1TM63"/>